<dbReference type="InterPro" id="IPR038718">
    <property type="entry name" value="SNF2-like_sf"/>
</dbReference>
<feature type="region of interest" description="Disordered" evidence="5">
    <location>
        <begin position="32"/>
        <end position="54"/>
    </location>
</feature>
<feature type="compositionally biased region" description="Basic and acidic residues" evidence="5">
    <location>
        <begin position="69"/>
        <end position="79"/>
    </location>
</feature>
<dbReference type="SUPFAM" id="SSF52540">
    <property type="entry name" value="P-loop containing nucleoside triphosphate hydrolases"/>
    <property type="match status" value="2"/>
</dbReference>
<keyword evidence="3" id="KW-0067">ATP-binding</keyword>
<dbReference type="GO" id="GO:0005524">
    <property type="term" value="F:ATP binding"/>
    <property type="evidence" value="ECO:0007669"/>
    <property type="project" value="UniProtKB-KW"/>
</dbReference>
<dbReference type="InterPro" id="IPR014001">
    <property type="entry name" value="Helicase_ATP-bd"/>
</dbReference>
<evidence type="ECO:0000259" key="7">
    <source>
        <dbReference type="PROSITE" id="PS51194"/>
    </source>
</evidence>
<feature type="region of interest" description="Disordered" evidence="5">
    <location>
        <begin position="67"/>
        <end position="89"/>
    </location>
</feature>
<dbReference type="GO" id="GO:0005634">
    <property type="term" value="C:nucleus"/>
    <property type="evidence" value="ECO:0007669"/>
    <property type="project" value="TreeGrafter"/>
</dbReference>
<keyword evidence="4" id="KW-0175">Coiled coil</keyword>
<dbReference type="InterPro" id="IPR050628">
    <property type="entry name" value="SNF2_RAD54_helicase_TF"/>
</dbReference>
<reference evidence="8 9" key="1">
    <citation type="submission" date="2015-09" db="EMBL/GenBank/DDBJ databases">
        <title>Trachymyrmex cornetzi WGS genome.</title>
        <authorList>
            <person name="Nygaard S."/>
            <person name="Hu H."/>
            <person name="Boomsma J."/>
            <person name="Zhang G."/>
        </authorList>
    </citation>
    <scope>NUCLEOTIDE SEQUENCE [LARGE SCALE GENOMIC DNA]</scope>
    <source>
        <strain evidence="8">Tcor2-1</strain>
        <tissue evidence="8">Whole body</tissue>
    </source>
</reference>
<feature type="compositionally biased region" description="Basic and acidic residues" evidence="5">
    <location>
        <begin position="38"/>
        <end position="51"/>
    </location>
</feature>
<dbReference type="SMART" id="SM00487">
    <property type="entry name" value="DEXDc"/>
    <property type="match status" value="1"/>
</dbReference>
<accession>A0A151J8S8</accession>
<evidence type="ECO:0000313" key="8">
    <source>
        <dbReference type="EMBL" id="KYN21248.1"/>
    </source>
</evidence>
<dbReference type="InterPro" id="IPR049730">
    <property type="entry name" value="SNF2/RAD54-like_C"/>
</dbReference>
<dbReference type="InterPro" id="IPR027417">
    <property type="entry name" value="P-loop_NTPase"/>
</dbReference>
<keyword evidence="9" id="KW-1185">Reference proteome</keyword>
<dbReference type="PROSITE" id="PS51194">
    <property type="entry name" value="HELICASE_CTER"/>
    <property type="match status" value="1"/>
</dbReference>
<dbReference type="Gene3D" id="3.40.50.300">
    <property type="entry name" value="P-loop containing nucleotide triphosphate hydrolases"/>
    <property type="match status" value="1"/>
</dbReference>
<dbReference type="GO" id="GO:0006281">
    <property type="term" value="P:DNA repair"/>
    <property type="evidence" value="ECO:0007669"/>
    <property type="project" value="TreeGrafter"/>
</dbReference>
<dbReference type="InterPro" id="IPR001650">
    <property type="entry name" value="Helicase_C-like"/>
</dbReference>
<dbReference type="PROSITE" id="PS51192">
    <property type="entry name" value="HELICASE_ATP_BIND_1"/>
    <property type="match status" value="1"/>
</dbReference>
<dbReference type="PANTHER" id="PTHR45626:SF50">
    <property type="entry name" value="TRANSCRIPTION TERMINATION FACTOR 2"/>
    <property type="match status" value="1"/>
</dbReference>
<dbReference type="CDD" id="cd18793">
    <property type="entry name" value="SF2_C_SNF"/>
    <property type="match status" value="1"/>
</dbReference>
<keyword evidence="1" id="KW-0547">Nucleotide-binding</keyword>
<evidence type="ECO:0000256" key="5">
    <source>
        <dbReference type="SAM" id="MobiDB-lite"/>
    </source>
</evidence>
<sequence>MERSERSFTQWRNSSIFPSSYQIEGNSVIISDSEDEISNSRENDKSDKQIIVDESIEIEDNANISIEDTTPRKNYKDSEADSTPVVHPNINKNTRRYVLDSDSDSDYEQIDDHENDDAYHTINDFNNSTKSSHENCNEEYYSDFNSDADSGLFSSRIKKSKKRKDVTHGNTREDIKELKLNSSNDSLINKNLSDCKESYKQNNTHQTWKVADTENKEIDVPVTNELDSDSASGQNNDAEFAVSIAKEEIGIGNVDLVAQERAFTVYKLEQLKNESTQMKQLLTEGNIDILPDQGQKLQKCIHQQEEEIKSLTRKLEDTSLASLFNSRDTVEKSHFMKESQFSEDELDSKYTDYSYLVAEYIPVKPITSSESRQLGLKAQATKDKEFALTVERLQDLHGSLVARPSEKEKAEDPKGLKVQLMPHQQHALAWLLWREQQRPSGGVLADDMGLGKTLTMIALILTTLAKDSDESDDNDATWKRSSRIIYNMNKFLLFCNPKQLARKDIVITTYNIVSREYKTNSTLYKIDWKRVILDEAHTIRNHKSQASEAVCGLIASKRWALTGTPIQNKELDLYSLLKFLKCSPFDDLGVWRRWVDNKNAAGHQRLATVMKTLMLRRTKQELMSKGELESLPDKSIEEVVVQLDQQEQLVYEKMLAYSRTLFAQFLAQRAEKEHMLDLYSGKYDKPSFLSNPNKETQFTKAQKKLLALHADVKTHEILVLLLRLRQICCHPALIHAMLDQEDLQQSGIMDIENVDSNLLSRAHNMSLTGVDNEEEENAGVDQRIMENLLTAENPVFADDRISSKMKMLLNTVKEILQKNGDKLIIVSQWTILLEVIASHLPSVKGATFSKFTGNVPIKDRQGIMESFNSRKSGPRILLLSLTAGGVGLNLVGGNHLLLFDIHWNPQLETQAQDRIYRFGQTKNVYIYKFICVNTIEERIKALQERKLQIAKNVLSGSTSRVDGKLTLNDLKSLFGF</sequence>
<feature type="domain" description="Helicase C-terminal" evidence="7">
    <location>
        <begin position="804"/>
        <end position="971"/>
    </location>
</feature>
<feature type="coiled-coil region" evidence="4">
    <location>
        <begin position="294"/>
        <end position="321"/>
    </location>
</feature>
<dbReference type="PANTHER" id="PTHR45626">
    <property type="entry name" value="TRANSCRIPTION TERMINATION FACTOR 2-RELATED"/>
    <property type="match status" value="1"/>
</dbReference>
<dbReference type="Gene3D" id="3.40.50.10810">
    <property type="entry name" value="Tandem AAA-ATPase domain"/>
    <property type="match status" value="2"/>
</dbReference>
<dbReference type="STRING" id="471704.A0A151J8S8"/>
<keyword evidence="2" id="KW-0378">Hydrolase</keyword>
<dbReference type="GO" id="GO:0008094">
    <property type="term" value="F:ATP-dependent activity, acting on DNA"/>
    <property type="evidence" value="ECO:0007669"/>
    <property type="project" value="TreeGrafter"/>
</dbReference>
<protein>
    <submittedName>
        <fullName evidence="8">Transcription termination factor 2</fullName>
    </submittedName>
</protein>
<dbReference type="InterPro" id="IPR000330">
    <property type="entry name" value="SNF2_N"/>
</dbReference>
<evidence type="ECO:0000259" key="6">
    <source>
        <dbReference type="PROSITE" id="PS51192"/>
    </source>
</evidence>
<evidence type="ECO:0000256" key="3">
    <source>
        <dbReference type="ARBA" id="ARBA00022840"/>
    </source>
</evidence>
<dbReference type="SMART" id="SM00490">
    <property type="entry name" value="HELICc"/>
    <property type="match status" value="1"/>
</dbReference>
<dbReference type="Pfam" id="PF00271">
    <property type="entry name" value="Helicase_C"/>
    <property type="match status" value="1"/>
</dbReference>
<gene>
    <name evidence="8" type="ORF">ALC57_06346</name>
</gene>
<evidence type="ECO:0000313" key="9">
    <source>
        <dbReference type="Proteomes" id="UP000078492"/>
    </source>
</evidence>
<dbReference type="EMBL" id="KQ979480">
    <property type="protein sequence ID" value="KYN21248.1"/>
    <property type="molecule type" value="Genomic_DNA"/>
</dbReference>
<dbReference type="AlphaFoldDB" id="A0A151J8S8"/>
<feature type="domain" description="Helicase ATP-binding" evidence="6">
    <location>
        <begin position="433"/>
        <end position="583"/>
    </location>
</feature>
<dbReference type="GO" id="GO:0016787">
    <property type="term" value="F:hydrolase activity"/>
    <property type="evidence" value="ECO:0007669"/>
    <property type="project" value="UniProtKB-KW"/>
</dbReference>
<evidence type="ECO:0000256" key="1">
    <source>
        <dbReference type="ARBA" id="ARBA00022741"/>
    </source>
</evidence>
<evidence type="ECO:0000256" key="2">
    <source>
        <dbReference type="ARBA" id="ARBA00022801"/>
    </source>
</evidence>
<dbReference type="Proteomes" id="UP000078492">
    <property type="component" value="Unassembled WGS sequence"/>
</dbReference>
<organism evidence="8 9">
    <name type="scientific">Trachymyrmex cornetzi</name>
    <dbReference type="NCBI Taxonomy" id="471704"/>
    <lineage>
        <taxon>Eukaryota</taxon>
        <taxon>Metazoa</taxon>
        <taxon>Ecdysozoa</taxon>
        <taxon>Arthropoda</taxon>
        <taxon>Hexapoda</taxon>
        <taxon>Insecta</taxon>
        <taxon>Pterygota</taxon>
        <taxon>Neoptera</taxon>
        <taxon>Endopterygota</taxon>
        <taxon>Hymenoptera</taxon>
        <taxon>Apocrita</taxon>
        <taxon>Aculeata</taxon>
        <taxon>Formicoidea</taxon>
        <taxon>Formicidae</taxon>
        <taxon>Myrmicinae</taxon>
        <taxon>Trachymyrmex</taxon>
    </lineage>
</organism>
<dbReference type="Pfam" id="PF00176">
    <property type="entry name" value="SNF2-rel_dom"/>
    <property type="match status" value="2"/>
</dbReference>
<proteinExistence type="predicted"/>
<evidence type="ECO:0000256" key="4">
    <source>
        <dbReference type="SAM" id="Coils"/>
    </source>
</evidence>
<name>A0A151J8S8_9HYME</name>